<dbReference type="AlphaFoldDB" id="A0A6H5HWT4"/>
<feature type="non-terminal residue" evidence="1">
    <location>
        <position position="93"/>
    </location>
</feature>
<dbReference type="Proteomes" id="UP000479190">
    <property type="component" value="Unassembled WGS sequence"/>
</dbReference>
<gene>
    <name evidence="1" type="ORF">TBRA_LOCUS274</name>
</gene>
<evidence type="ECO:0000313" key="1">
    <source>
        <dbReference type="EMBL" id="CAB0028044.1"/>
    </source>
</evidence>
<proteinExistence type="predicted"/>
<name>A0A6H5HWT4_9HYME</name>
<organism evidence="1 2">
    <name type="scientific">Trichogramma brassicae</name>
    <dbReference type="NCBI Taxonomy" id="86971"/>
    <lineage>
        <taxon>Eukaryota</taxon>
        <taxon>Metazoa</taxon>
        <taxon>Ecdysozoa</taxon>
        <taxon>Arthropoda</taxon>
        <taxon>Hexapoda</taxon>
        <taxon>Insecta</taxon>
        <taxon>Pterygota</taxon>
        <taxon>Neoptera</taxon>
        <taxon>Endopterygota</taxon>
        <taxon>Hymenoptera</taxon>
        <taxon>Apocrita</taxon>
        <taxon>Proctotrupomorpha</taxon>
        <taxon>Chalcidoidea</taxon>
        <taxon>Trichogrammatidae</taxon>
        <taxon>Trichogramma</taxon>
    </lineage>
</organism>
<sequence length="93" mass="10404">MKIRISRCNQDRWNTHYFQFRPWFCLSKITLNVCPGGIQEPQSTPGVTFKGLNSSCRVERLVAAAPAFNSAASVTEHHSAHISIAREHGEYSG</sequence>
<keyword evidence="2" id="KW-1185">Reference proteome</keyword>
<reference evidence="1 2" key="1">
    <citation type="submission" date="2020-02" db="EMBL/GenBank/DDBJ databases">
        <authorList>
            <person name="Ferguson B K."/>
        </authorList>
    </citation>
    <scope>NUCLEOTIDE SEQUENCE [LARGE SCALE GENOMIC DNA]</scope>
</reference>
<evidence type="ECO:0000313" key="2">
    <source>
        <dbReference type="Proteomes" id="UP000479190"/>
    </source>
</evidence>
<protein>
    <submittedName>
        <fullName evidence="1">Uncharacterized protein</fullName>
    </submittedName>
</protein>
<accession>A0A6H5HWT4</accession>
<dbReference type="EMBL" id="CADCXV010000062">
    <property type="protein sequence ID" value="CAB0028044.1"/>
    <property type="molecule type" value="Genomic_DNA"/>
</dbReference>